<dbReference type="PROSITE" id="PS50142">
    <property type="entry name" value="RNASE_3_2"/>
    <property type="match status" value="1"/>
</dbReference>
<proteinExistence type="predicted"/>
<dbReference type="PROSITE" id="PS00517">
    <property type="entry name" value="RNASE_3_1"/>
    <property type="match status" value="1"/>
</dbReference>
<feature type="domain" description="RNase III" evidence="2">
    <location>
        <begin position="21"/>
        <end position="149"/>
    </location>
</feature>
<evidence type="ECO:0000313" key="4">
    <source>
        <dbReference type="Proteomes" id="UP001175353"/>
    </source>
</evidence>
<keyword evidence="4" id="KW-1185">Reference proteome</keyword>
<dbReference type="EMBL" id="JAUJLE010000315">
    <property type="protein sequence ID" value="KAK0961252.1"/>
    <property type="molecule type" value="Genomic_DNA"/>
</dbReference>
<dbReference type="Proteomes" id="UP001175353">
    <property type="component" value="Unassembled WGS sequence"/>
</dbReference>
<evidence type="ECO:0000313" key="3">
    <source>
        <dbReference type="EMBL" id="KAK0961252.1"/>
    </source>
</evidence>
<dbReference type="GO" id="GO:0005634">
    <property type="term" value="C:nucleus"/>
    <property type="evidence" value="ECO:0007669"/>
    <property type="project" value="TreeGrafter"/>
</dbReference>
<dbReference type="PANTHER" id="PTHR14950">
    <property type="entry name" value="DICER-RELATED"/>
    <property type="match status" value="1"/>
</dbReference>
<dbReference type="CDD" id="cd00593">
    <property type="entry name" value="RIBOc"/>
    <property type="match status" value="1"/>
</dbReference>
<dbReference type="Pfam" id="PF14622">
    <property type="entry name" value="Ribonucleas_3_3"/>
    <property type="match status" value="1"/>
</dbReference>
<dbReference type="GO" id="GO:0005737">
    <property type="term" value="C:cytoplasm"/>
    <property type="evidence" value="ECO:0007669"/>
    <property type="project" value="TreeGrafter"/>
</dbReference>
<sequence>MPTPLRSRNSTPSSGRLSGKLKQVEALIGYQFSNPTLLSQASTYPSYAQMSRTDSYERLEFLGDAVLDILVVELLAKHIDRLTQGRITQIKAAHTPRQSRSPPEMQHVVQEELEHSAFHPWAKLKQLGANKMFSDMIESILGAIYLDSGQEHSACRLFSQRLGVHRYAKRVIDEQIDVTSREAPIDPPEV</sequence>
<name>A0AAN6H9H8_9PEZI</name>
<dbReference type="SUPFAM" id="SSF69065">
    <property type="entry name" value="RNase III domain-like"/>
    <property type="match status" value="1"/>
</dbReference>
<dbReference type="GO" id="GO:0004525">
    <property type="term" value="F:ribonuclease III activity"/>
    <property type="evidence" value="ECO:0007669"/>
    <property type="project" value="InterPro"/>
</dbReference>
<protein>
    <submittedName>
        <fullName evidence="3">Dicer-like protein 2</fullName>
    </submittedName>
</protein>
<dbReference type="Gene3D" id="1.10.1520.10">
    <property type="entry name" value="Ribonuclease III domain"/>
    <property type="match status" value="1"/>
</dbReference>
<organism evidence="3 4">
    <name type="scientific">Friedmanniomyces endolithicus</name>
    <dbReference type="NCBI Taxonomy" id="329885"/>
    <lineage>
        <taxon>Eukaryota</taxon>
        <taxon>Fungi</taxon>
        <taxon>Dikarya</taxon>
        <taxon>Ascomycota</taxon>
        <taxon>Pezizomycotina</taxon>
        <taxon>Dothideomycetes</taxon>
        <taxon>Dothideomycetidae</taxon>
        <taxon>Mycosphaerellales</taxon>
        <taxon>Teratosphaeriaceae</taxon>
        <taxon>Friedmanniomyces</taxon>
    </lineage>
</organism>
<dbReference type="AlphaFoldDB" id="A0AAN6H9H8"/>
<dbReference type="InterPro" id="IPR036389">
    <property type="entry name" value="RNase_III_sf"/>
</dbReference>
<gene>
    <name evidence="3" type="primary">dcl2_2</name>
    <name evidence="3" type="ORF">LTR91_019981</name>
</gene>
<keyword evidence="1" id="KW-0378">Hydrolase</keyword>
<accession>A0AAN6H9H8</accession>
<dbReference type="InterPro" id="IPR000999">
    <property type="entry name" value="RNase_III_dom"/>
</dbReference>
<evidence type="ECO:0000259" key="2">
    <source>
        <dbReference type="PROSITE" id="PS50142"/>
    </source>
</evidence>
<dbReference type="PANTHER" id="PTHR14950:SF37">
    <property type="entry name" value="ENDORIBONUCLEASE DICER"/>
    <property type="match status" value="1"/>
</dbReference>
<dbReference type="GO" id="GO:0030422">
    <property type="term" value="P:siRNA processing"/>
    <property type="evidence" value="ECO:0007669"/>
    <property type="project" value="TreeGrafter"/>
</dbReference>
<comment type="caution">
    <text evidence="3">The sequence shown here is derived from an EMBL/GenBank/DDBJ whole genome shotgun (WGS) entry which is preliminary data.</text>
</comment>
<dbReference type="SMART" id="SM00535">
    <property type="entry name" value="RIBOc"/>
    <property type="match status" value="1"/>
</dbReference>
<dbReference type="GO" id="GO:0003723">
    <property type="term" value="F:RNA binding"/>
    <property type="evidence" value="ECO:0007669"/>
    <property type="project" value="TreeGrafter"/>
</dbReference>
<reference evidence="3" key="1">
    <citation type="submission" date="2023-06" db="EMBL/GenBank/DDBJ databases">
        <title>Black Yeasts Isolated from many extreme environments.</title>
        <authorList>
            <person name="Coleine C."/>
            <person name="Stajich J.E."/>
            <person name="Selbmann L."/>
        </authorList>
    </citation>
    <scope>NUCLEOTIDE SEQUENCE</scope>
    <source>
        <strain evidence="3">CCFEE 5200</strain>
    </source>
</reference>
<evidence type="ECO:0000256" key="1">
    <source>
        <dbReference type="ARBA" id="ARBA00022801"/>
    </source>
</evidence>